<sequence>MSRQRFRGLYLQDTGHPLCFSFVTYTPQTRDQMVSCGDLNPDDEYFSPVLFDFLLFVSEGILGLSPDAAFPLGYDDLAIAASRIRGTGVQHEYLITVKQGAWNDQKQAVLDQLRDILSTASWDGARLRRRDDHQ</sequence>
<dbReference type="EMBL" id="BX569692">
    <property type="protein sequence ID" value="CAE07905.1"/>
    <property type="molecule type" value="Genomic_DNA"/>
</dbReference>
<protein>
    <submittedName>
        <fullName evidence="1">Uncharacterized protein</fullName>
    </submittedName>
</protein>
<evidence type="ECO:0000313" key="1">
    <source>
        <dbReference type="EMBL" id="CAE07905.1"/>
    </source>
</evidence>
<dbReference type="Proteomes" id="UP000001422">
    <property type="component" value="Chromosome"/>
</dbReference>
<keyword evidence="2" id="KW-1185">Reference proteome</keyword>
<dbReference type="STRING" id="84588.SYNW1390"/>
<accession>Q7U6E8</accession>
<dbReference type="KEGG" id="syw:SYNW1390"/>
<dbReference type="HOGENOM" id="CLU_156634_0_0_3"/>
<organism evidence="1 2">
    <name type="scientific">Parasynechococcus marenigrum (strain WH8102)</name>
    <dbReference type="NCBI Taxonomy" id="84588"/>
    <lineage>
        <taxon>Bacteria</taxon>
        <taxon>Bacillati</taxon>
        <taxon>Cyanobacteriota</taxon>
        <taxon>Cyanophyceae</taxon>
        <taxon>Synechococcales</taxon>
        <taxon>Prochlorococcaceae</taxon>
        <taxon>Parasynechococcus</taxon>
        <taxon>Parasynechococcus marenigrum</taxon>
    </lineage>
</organism>
<proteinExistence type="predicted"/>
<dbReference type="RefSeq" id="WP_011128254.1">
    <property type="nucleotide sequence ID" value="NC_005070.1"/>
</dbReference>
<evidence type="ECO:0000313" key="2">
    <source>
        <dbReference type="Proteomes" id="UP000001422"/>
    </source>
</evidence>
<reference evidence="1 2" key="1">
    <citation type="journal article" date="2003" name="Nature">
        <title>The genome of a motile marine Synechococcus.</title>
        <authorList>
            <person name="Palenik B."/>
            <person name="Brahamsha B."/>
            <person name="Larimer F."/>
            <person name="Land M."/>
            <person name="Hauser L."/>
            <person name="Chain P."/>
            <person name="Lamerdin J."/>
            <person name="Regala W."/>
            <person name="Allen E.A."/>
            <person name="McCarren J."/>
            <person name="Paulsen I."/>
            <person name="Dufresne A."/>
            <person name="Partensky F."/>
            <person name="Webb E."/>
            <person name="Waterbury J."/>
        </authorList>
    </citation>
    <scope>NUCLEOTIDE SEQUENCE [LARGE SCALE GENOMIC DNA]</scope>
    <source>
        <strain evidence="1 2">WH8102</strain>
    </source>
</reference>
<name>Q7U6E8_PARMW</name>
<dbReference type="AlphaFoldDB" id="Q7U6E8"/>
<gene>
    <name evidence="1" type="ordered locus">SYNW1390</name>
</gene>
<dbReference type="eggNOG" id="ENOG50322K7">
    <property type="taxonomic scope" value="Bacteria"/>
</dbReference>